<reference evidence="2 3" key="1">
    <citation type="submission" date="2024-06" db="EMBL/GenBank/DDBJ databases">
        <title>Sorghum-associated microbial communities from plants grown in Nebraska, USA.</title>
        <authorList>
            <person name="Schachtman D."/>
        </authorList>
    </citation>
    <scope>NUCLEOTIDE SEQUENCE [LARGE SCALE GENOMIC DNA]</scope>
    <source>
        <strain evidence="2 3">2814</strain>
    </source>
</reference>
<dbReference type="Proteomes" id="UP001549313">
    <property type="component" value="Unassembled WGS sequence"/>
</dbReference>
<protein>
    <submittedName>
        <fullName evidence="2">Uncharacterized protein</fullName>
    </submittedName>
</protein>
<gene>
    <name evidence="2" type="ORF">ABIE19_002854</name>
</gene>
<keyword evidence="1" id="KW-0732">Signal</keyword>
<name>A0ABV2RE88_9CAUL</name>
<accession>A0ABV2RE88</accession>
<dbReference type="EMBL" id="JBEPTF010000004">
    <property type="protein sequence ID" value="MET4684905.1"/>
    <property type="molecule type" value="Genomic_DNA"/>
</dbReference>
<evidence type="ECO:0000313" key="3">
    <source>
        <dbReference type="Proteomes" id="UP001549313"/>
    </source>
</evidence>
<organism evidence="2 3">
    <name type="scientific">Brevundimonas faecalis</name>
    <dbReference type="NCBI Taxonomy" id="947378"/>
    <lineage>
        <taxon>Bacteria</taxon>
        <taxon>Pseudomonadati</taxon>
        <taxon>Pseudomonadota</taxon>
        <taxon>Alphaproteobacteria</taxon>
        <taxon>Caulobacterales</taxon>
        <taxon>Caulobacteraceae</taxon>
        <taxon>Brevundimonas</taxon>
    </lineage>
</organism>
<comment type="caution">
    <text evidence="2">The sequence shown here is derived from an EMBL/GenBank/DDBJ whole genome shotgun (WGS) entry which is preliminary data.</text>
</comment>
<dbReference type="RefSeq" id="WP_354089868.1">
    <property type="nucleotide sequence ID" value="NZ_JBEPTF010000004.1"/>
</dbReference>
<evidence type="ECO:0000313" key="2">
    <source>
        <dbReference type="EMBL" id="MET4684905.1"/>
    </source>
</evidence>
<sequence length="143" mass="15228">MRKLKLAKRGALLAIAAGAMVAATATGASAASTAGHSYRLRATVPVACWVRPAETVMAEAGRTGSVVEACNSPGGFTVSAHYRPLSDKEKARMIYGDRALELSKSGIQELRHSNMATIRSVAYRFDEVELDEPLILALTIQPI</sequence>
<keyword evidence="3" id="KW-1185">Reference proteome</keyword>
<feature type="chain" id="PRO_5045611128" evidence="1">
    <location>
        <begin position="31"/>
        <end position="143"/>
    </location>
</feature>
<evidence type="ECO:0000256" key="1">
    <source>
        <dbReference type="SAM" id="SignalP"/>
    </source>
</evidence>
<feature type="signal peptide" evidence="1">
    <location>
        <begin position="1"/>
        <end position="30"/>
    </location>
</feature>
<proteinExistence type="predicted"/>